<reference evidence="2 3" key="1">
    <citation type="submission" date="2014-04" db="EMBL/GenBank/DDBJ databases">
        <authorList>
            <consortium name="DOE Joint Genome Institute"/>
            <person name="Kuo A."/>
            <person name="Ruytinx J."/>
            <person name="Rineau F."/>
            <person name="Colpaert J."/>
            <person name="Kohler A."/>
            <person name="Nagy L.G."/>
            <person name="Floudas D."/>
            <person name="Copeland A."/>
            <person name="Barry K.W."/>
            <person name="Cichocki N."/>
            <person name="Veneault-Fourrey C."/>
            <person name="LaButti K."/>
            <person name="Lindquist E.A."/>
            <person name="Lipzen A."/>
            <person name="Lundell T."/>
            <person name="Morin E."/>
            <person name="Murat C."/>
            <person name="Sun H."/>
            <person name="Tunlid A."/>
            <person name="Henrissat B."/>
            <person name="Grigoriev I.V."/>
            <person name="Hibbett D.S."/>
            <person name="Martin F."/>
            <person name="Nordberg H.P."/>
            <person name="Cantor M.N."/>
            <person name="Hua S.X."/>
        </authorList>
    </citation>
    <scope>NUCLEOTIDE SEQUENCE [LARGE SCALE GENOMIC DNA]</scope>
    <source>
        <strain evidence="2 3">UH-Slu-Lm8-n1</strain>
    </source>
</reference>
<dbReference type="OrthoDB" id="2669365at2759"/>
<evidence type="ECO:0000313" key="2">
    <source>
        <dbReference type="EMBL" id="KIK35281.1"/>
    </source>
</evidence>
<keyword evidence="3" id="KW-1185">Reference proteome</keyword>
<dbReference type="HOGENOM" id="CLU_1240837_0_0_1"/>
<dbReference type="Proteomes" id="UP000054485">
    <property type="component" value="Unassembled WGS sequence"/>
</dbReference>
<name>A0A0D0A0D4_9AGAM</name>
<dbReference type="AlphaFoldDB" id="A0A0D0A0D4"/>
<accession>A0A0D0A0D4</accession>
<feature type="compositionally biased region" description="Basic and acidic residues" evidence="1">
    <location>
        <begin position="64"/>
        <end position="76"/>
    </location>
</feature>
<evidence type="ECO:0000256" key="1">
    <source>
        <dbReference type="SAM" id="MobiDB-lite"/>
    </source>
</evidence>
<proteinExistence type="predicted"/>
<sequence length="223" mass="23623">MTQSTPTASSPVAPSSDVGAGVPDHASQAGPDRHLPPPVADVSGGNPPPQHPSAAPQYPGSSVGEKRAPEDLEKGDVKRIKTAFDKMKDDPLFTPVLNRLGHPKGTYRCSKDGMIINPESYLKHIMTTKHLGCKKARYQCPGCFKTYGRLDHCKRHFDGSECGQLAAGGPPPSFLISKASTSSASDAPATVPAVPFMYAHPNPAPMSQNMQIAPPQAHVTQPN</sequence>
<reference evidence="3" key="2">
    <citation type="submission" date="2015-01" db="EMBL/GenBank/DDBJ databases">
        <title>Evolutionary Origins and Diversification of the Mycorrhizal Mutualists.</title>
        <authorList>
            <consortium name="DOE Joint Genome Institute"/>
            <consortium name="Mycorrhizal Genomics Consortium"/>
            <person name="Kohler A."/>
            <person name="Kuo A."/>
            <person name="Nagy L.G."/>
            <person name="Floudas D."/>
            <person name="Copeland A."/>
            <person name="Barry K.W."/>
            <person name="Cichocki N."/>
            <person name="Veneault-Fourrey C."/>
            <person name="LaButti K."/>
            <person name="Lindquist E.A."/>
            <person name="Lipzen A."/>
            <person name="Lundell T."/>
            <person name="Morin E."/>
            <person name="Murat C."/>
            <person name="Riley R."/>
            <person name="Ohm R."/>
            <person name="Sun H."/>
            <person name="Tunlid A."/>
            <person name="Henrissat B."/>
            <person name="Grigoriev I.V."/>
            <person name="Hibbett D.S."/>
            <person name="Martin F."/>
        </authorList>
    </citation>
    <scope>NUCLEOTIDE SEQUENCE [LARGE SCALE GENOMIC DNA]</scope>
    <source>
        <strain evidence="3">UH-Slu-Lm8-n1</strain>
    </source>
</reference>
<protein>
    <submittedName>
        <fullName evidence="2">Uncharacterized protein</fullName>
    </submittedName>
</protein>
<organism evidence="2 3">
    <name type="scientific">Suillus luteus UH-Slu-Lm8-n1</name>
    <dbReference type="NCBI Taxonomy" id="930992"/>
    <lineage>
        <taxon>Eukaryota</taxon>
        <taxon>Fungi</taxon>
        <taxon>Dikarya</taxon>
        <taxon>Basidiomycota</taxon>
        <taxon>Agaricomycotina</taxon>
        <taxon>Agaricomycetes</taxon>
        <taxon>Agaricomycetidae</taxon>
        <taxon>Boletales</taxon>
        <taxon>Suillineae</taxon>
        <taxon>Suillaceae</taxon>
        <taxon>Suillus</taxon>
    </lineage>
</organism>
<dbReference type="EMBL" id="KN835642">
    <property type="protein sequence ID" value="KIK35281.1"/>
    <property type="molecule type" value="Genomic_DNA"/>
</dbReference>
<feature type="region of interest" description="Disordered" evidence="1">
    <location>
        <begin position="1"/>
        <end position="76"/>
    </location>
</feature>
<gene>
    <name evidence="2" type="ORF">CY34DRAFT_591075</name>
</gene>
<feature type="compositionally biased region" description="Low complexity" evidence="1">
    <location>
        <begin position="1"/>
        <end position="16"/>
    </location>
</feature>
<evidence type="ECO:0000313" key="3">
    <source>
        <dbReference type="Proteomes" id="UP000054485"/>
    </source>
</evidence>
<dbReference type="InParanoid" id="A0A0D0A0D4"/>